<accession>A0A381YDH5</accession>
<dbReference type="PANTHER" id="PTHR43737:SF1">
    <property type="entry name" value="DUF1501 DOMAIN-CONTAINING PROTEIN"/>
    <property type="match status" value="1"/>
</dbReference>
<dbReference type="InterPro" id="IPR017850">
    <property type="entry name" value="Alkaline_phosphatase_core_sf"/>
</dbReference>
<feature type="non-terminal residue" evidence="1">
    <location>
        <position position="1"/>
    </location>
</feature>
<dbReference type="EMBL" id="UINC01017992">
    <property type="protein sequence ID" value="SVA75156.1"/>
    <property type="molecule type" value="Genomic_DNA"/>
</dbReference>
<sequence length="493" mass="54868">VSHYPRKSYSQRLQAITRRHFFEQTGFGIGGAALWNLLGLDLSANPLQTEASESVTDPLRAKASHFPNKAKNIIYLFQAGAPSHLDLFDFKPTLQEMNGQDCPEELLSGERFAFIEGVPKLLGSPYDFKRYGQSGAELSELLPHLSTVVDDIAFIKSVKTTQFNHAPAQIFMNTGHQIVGRPSMGSWLTYGLGSENRDLPGFVVLLSGENDPDGGKSCWANGFLPSVYQGVQFRSQGDPVLFLTDPDGVTRSARRNSLDTIKTLNELHRKTVTDPEIDTRIASYEMAYRMQTSVPELMDIDAEPASIHEMYGTEPGQSSFANNCLLARRLIERGVRFVQLYHWGWDHHGNDSTNDIATALPKLCKETDRASAALLRDLKQRGLLDETLVIWGGEFGRTAMNEGRNQSKFIGRDHHPRAFTMWMAGGGIKGGTTVGRTDDFGYNIVEDPVDVHDLHATALHLLGIDHTRLTYRFQGRDFRLTDVAGNVITQILT</sequence>
<dbReference type="SUPFAM" id="SSF53649">
    <property type="entry name" value="Alkaline phosphatase-like"/>
    <property type="match status" value="1"/>
</dbReference>
<dbReference type="Gene3D" id="3.40.720.10">
    <property type="entry name" value="Alkaline Phosphatase, subunit A"/>
    <property type="match status" value="1"/>
</dbReference>
<dbReference type="Pfam" id="PF07394">
    <property type="entry name" value="DUF1501"/>
    <property type="match status" value="1"/>
</dbReference>
<protein>
    <submittedName>
        <fullName evidence="1">Uncharacterized protein</fullName>
    </submittedName>
</protein>
<gene>
    <name evidence="1" type="ORF">METZ01_LOCUS128010</name>
</gene>
<dbReference type="PANTHER" id="PTHR43737">
    <property type="entry name" value="BLL7424 PROTEIN"/>
    <property type="match status" value="1"/>
</dbReference>
<proteinExistence type="predicted"/>
<evidence type="ECO:0000313" key="1">
    <source>
        <dbReference type="EMBL" id="SVA75156.1"/>
    </source>
</evidence>
<name>A0A381YDH5_9ZZZZ</name>
<dbReference type="InterPro" id="IPR010869">
    <property type="entry name" value="DUF1501"/>
</dbReference>
<reference evidence="1" key="1">
    <citation type="submission" date="2018-05" db="EMBL/GenBank/DDBJ databases">
        <authorList>
            <person name="Lanie J.A."/>
            <person name="Ng W.-L."/>
            <person name="Kazmierczak K.M."/>
            <person name="Andrzejewski T.M."/>
            <person name="Davidsen T.M."/>
            <person name="Wayne K.J."/>
            <person name="Tettelin H."/>
            <person name="Glass J.I."/>
            <person name="Rusch D."/>
            <person name="Podicherti R."/>
            <person name="Tsui H.-C.T."/>
            <person name="Winkler M.E."/>
        </authorList>
    </citation>
    <scope>NUCLEOTIDE SEQUENCE</scope>
</reference>
<organism evidence="1">
    <name type="scientific">marine metagenome</name>
    <dbReference type="NCBI Taxonomy" id="408172"/>
    <lineage>
        <taxon>unclassified sequences</taxon>
        <taxon>metagenomes</taxon>
        <taxon>ecological metagenomes</taxon>
    </lineage>
</organism>
<dbReference type="AlphaFoldDB" id="A0A381YDH5"/>